<dbReference type="PANTHER" id="PTHR43080:SF2">
    <property type="entry name" value="CBS DOMAIN-CONTAINING PROTEIN"/>
    <property type="match status" value="1"/>
</dbReference>
<evidence type="ECO:0000313" key="6">
    <source>
        <dbReference type="Proteomes" id="UP000030520"/>
    </source>
</evidence>
<keyword evidence="6" id="KW-1185">Reference proteome</keyword>
<dbReference type="InterPro" id="IPR000595">
    <property type="entry name" value="cNMP-bd_dom"/>
</dbReference>
<dbReference type="Pfam" id="PF00571">
    <property type="entry name" value="CBS"/>
    <property type="match status" value="2"/>
</dbReference>
<dbReference type="PROSITE" id="PS51371">
    <property type="entry name" value="CBS"/>
    <property type="match status" value="2"/>
</dbReference>
<evidence type="ECO:0000256" key="2">
    <source>
        <dbReference type="PROSITE-ProRule" id="PRU00703"/>
    </source>
</evidence>
<evidence type="ECO:0000259" key="3">
    <source>
        <dbReference type="PROSITE" id="PS50042"/>
    </source>
</evidence>
<dbReference type="Pfam" id="PF00027">
    <property type="entry name" value="cNMP_binding"/>
    <property type="match status" value="1"/>
</dbReference>
<gene>
    <name evidence="5" type="ORF">NL53_16575</name>
</gene>
<feature type="domain" description="Cyclic nucleotide-binding" evidence="3">
    <location>
        <begin position="17"/>
        <end position="115"/>
    </location>
</feature>
<dbReference type="PANTHER" id="PTHR43080">
    <property type="entry name" value="CBS DOMAIN-CONTAINING PROTEIN CBSX3, MITOCHONDRIAL"/>
    <property type="match status" value="1"/>
</dbReference>
<dbReference type="Proteomes" id="UP000030520">
    <property type="component" value="Unassembled WGS sequence"/>
</dbReference>
<accession>A0ABR4Y7K7</accession>
<dbReference type="PROSITE" id="PS50042">
    <property type="entry name" value="CNMP_BINDING_3"/>
    <property type="match status" value="1"/>
</dbReference>
<sequence>MEAELLEIKNFLAQHPPFDELEDDVLNFVTKHVEISYFREDTPVIHFGDEIHDLYMVRSGVVEVYRRKGELYNRLDEGALFGQMGLLTNNKVRFPAKAIKDTLLYCIPEAVFQELYEKHETFADFVEVEDNARLRQAVSSNNEQNDLTTSKVRTLLSGEAPFVIKTESIQNAAIKMADENVSSLLIIDPDVLEDDEDDNNPLVGIITDRDLCTRVLAQGLDPNDEVSSVMTTEVISLDHNAYVYEAMLTMLRYNVHHLPVLKDKKPIGIIEATDIVRYESQNSLLLVSSIFQQQSIEELATLSEQVKDSFVRLVNEDANSHMVGSAMSVIGRSFKQRIIELAEEELGEPPIPYCFVALGSMGRDEQLLVTDQDNAIILDNTFVKQEHDAYFAELAKRVCDGLDKCGYTYCTGDIMATNPDWRMTRTEWEECFADWIDNPNPKALLNASIFFDLDGVYGRLKWAEQLNGFIVRRARKNNRFLACLARNAMNRTPPLGFFKDFVMEKDGQHKNSINLKRRGTAPLADLIRVHALAVGSRSKNSFERLDDIQEAGILPKGKARDLSDALEFISMVRIRHQAFDVENQIDPDNNIEPENLSDFERRNLKDAFQILSNAQNFLKFRYQASNNFK</sequence>
<feature type="domain" description="CBS" evidence="4">
    <location>
        <begin position="230"/>
        <end position="285"/>
    </location>
</feature>
<dbReference type="CDD" id="cd05401">
    <property type="entry name" value="NT_GlnE_GlnD_like"/>
    <property type="match status" value="1"/>
</dbReference>
<evidence type="ECO:0000259" key="4">
    <source>
        <dbReference type="PROSITE" id="PS51371"/>
    </source>
</evidence>
<dbReference type="Gene3D" id="3.10.580.10">
    <property type="entry name" value="CBS-domain"/>
    <property type="match status" value="1"/>
</dbReference>
<keyword evidence="1 2" id="KW-0129">CBS domain</keyword>
<dbReference type="CDD" id="cd00038">
    <property type="entry name" value="CAP_ED"/>
    <property type="match status" value="1"/>
</dbReference>
<dbReference type="RefSeq" id="WP_038216596.1">
    <property type="nucleotide sequence ID" value="NZ_JRWM01000028.1"/>
</dbReference>
<dbReference type="InterPro" id="IPR051257">
    <property type="entry name" value="Diverse_CBS-Domain"/>
</dbReference>
<feature type="domain" description="CBS" evidence="4">
    <location>
        <begin position="155"/>
        <end position="225"/>
    </location>
</feature>
<dbReference type="InterPro" id="IPR000644">
    <property type="entry name" value="CBS_dom"/>
</dbReference>
<proteinExistence type="predicted"/>
<dbReference type="InterPro" id="IPR018490">
    <property type="entry name" value="cNMP-bd_dom_sf"/>
</dbReference>
<comment type="caution">
    <text evidence="5">The sequence shown here is derived from an EMBL/GenBank/DDBJ whole genome shotgun (WGS) entry which is preliminary data.</text>
</comment>
<dbReference type="InterPro" id="IPR014710">
    <property type="entry name" value="RmlC-like_jellyroll"/>
</dbReference>
<dbReference type="EMBL" id="JRWM01000028">
    <property type="protein sequence ID" value="KHA59351.1"/>
    <property type="molecule type" value="Genomic_DNA"/>
</dbReference>
<dbReference type="SUPFAM" id="SSF51206">
    <property type="entry name" value="cAMP-binding domain-like"/>
    <property type="match status" value="1"/>
</dbReference>
<dbReference type="SMART" id="SM00100">
    <property type="entry name" value="cNMP"/>
    <property type="match status" value="1"/>
</dbReference>
<dbReference type="InterPro" id="IPR018821">
    <property type="entry name" value="DUF294_put_nucleoTrafse_sb-bd"/>
</dbReference>
<protein>
    <submittedName>
        <fullName evidence="5">Cyclic nucleotide-binding protein</fullName>
    </submittedName>
</protein>
<dbReference type="Pfam" id="PF03445">
    <property type="entry name" value="DUF294"/>
    <property type="match status" value="1"/>
</dbReference>
<dbReference type="InterPro" id="IPR005105">
    <property type="entry name" value="GlnD_Uridyltrans_N"/>
</dbReference>
<organism evidence="5 6">
    <name type="scientific">Vibrio variabilis</name>
    <dbReference type="NCBI Taxonomy" id="990271"/>
    <lineage>
        <taxon>Bacteria</taxon>
        <taxon>Pseudomonadati</taxon>
        <taxon>Pseudomonadota</taxon>
        <taxon>Gammaproteobacteria</taxon>
        <taxon>Vibrionales</taxon>
        <taxon>Vibrionaceae</taxon>
        <taxon>Vibrio</taxon>
    </lineage>
</organism>
<dbReference type="CDD" id="cd04587">
    <property type="entry name" value="CBS_pair_CAP-ED_NT_Pol-beta-like_DUF294_assoc"/>
    <property type="match status" value="1"/>
</dbReference>
<dbReference type="SMART" id="SM00116">
    <property type="entry name" value="CBS"/>
    <property type="match status" value="2"/>
</dbReference>
<name>A0ABR4Y7K7_9VIBR</name>
<dbReference type="Pfam" id="PF10335">
    <property type="entry name" value="DUF294_C"/>
    <property type="match status" value="1"/>
</dbReference>
<dbReference type="Gene3D" id="2.60.120.10">
    <property type="entry name" value="Jelly Rolls"/>
    <property type="match status" value="1"/>
</dbReference>
<dbReference type="SUPFAM" id="SSF54631">
    <property type="entry name" value="CBS-domain pair"/>
    <property type="match status" value="1"/>
</dbReference>
<evidence type="ECO:0000256" key="1">
    <source>
        <dbReference type="ARBA" id="ARBA00023122"/>
    </source>
</evidence>
<evidence type="ECO:0000313" key="5">
    <source>
        <dbReference type="EMBL" id="KHA59351.1"/>
    </source>
</evidence>
<dbReference type="InterPro" id="IPR046342">
    <property type="entry name" value="CBS_dom_sf"/>
</dbReference>
<reference evidence="5 6" key="1">
    <citation type="submission" date="2014-10" db="EMBL/GenBank/DDBJ databases">
        <title>Genome sequencing of Vibrio variabilis T01.</title>
        <authorList>
            <person name="Chan K.-G."/>
            <person name="Mohamad N.I."/>
        </authorList>
    </citation>
    <scope>NUCLEOTIDE SEQUENCE [LARGE SCALE GENOMIC DNA]</scope>
    <source>
        <strain evidence="5 6">T01</strain>
    </source>
</reference>